<evidence type="ECO:0000313" key="2">
    <source>
        <dbReference type="EMBL" id="OAD65584.1"/>
    </source>
</evidence>
<evidence type="ECO:0000256" key="1">
    <source>
        <dbReference type="SAM" id="MobiDB-lite"/>
    </source>
</evidence>
<dbReference type="VEuPathDB" id="FungiDB:PHYBLDRAFT_153271"/>
<dbReference type="GeneID" id="28994010"/>
<dbReference type="Proteomes" id="UP000077315">
    <property type="component" value="Unassembled WGS sequence"/>
</dbReference>
<proteinExistence type="predicted"/>
<sequence>MATPLDTTEQRIYYQKPDAIDSPIYDKPNAYDDDDVNLPPPARYSTEIAVDNLAIFQTKDDTKVADVHSLSEITPVDIPSESQESAESLNDSQNITSALLSHAPSISLQSTVSEDVVYSLSTMSTMSLPEPGSPSTSTNSVGSTASLGTKQMLLDKLRRKTKQDMLVFDIKKQSLLNSSEHEIYLAGSNKLAYRKVQPHSYSWGFQNTLSRAPGHNSGYGEPTEKECKVAEARRRAFQKEITVEYGDYHTEEDSIHGPDTLISHDLINKTNSHLLFVYETEFSSYCLRWRRPSILSHDMLCEILLTRKSRGLGSFIGKEDTPEWRVIASFKSRIMGYLLQVGQLSIDRQALVMVDRPDHMEADLLITCCTLIDLMREVVEKAVGLGNGGVASSD</sequence>
<reference evidence="3" key="1">
    <citation type="submission" date="2015-06" db="EMBL/GenBank/DDBJ databases">
        <title>Expansion of signal transduction pathways in fungi by whole-genome duplication.</title>
        <authorList>
            <consortium name="DOE Joint Genome Institute"/>
            <person name="Corrochano L.M."/>
            <person name="Kuo A."/>
            <person name="Marcet-Houben M."/>
            <person name="Polaino S."/>
            <person name="Salamov A."/>
            <person name="Villalobos J.M."/>
            <person name="Alvarez M.I."/>
            <person name="Avalos J."/>
            <person name="Benito E.P."/>
            <person name="Benoit I."/>
            <person name="Burger G."/>
            <person name="Camino L.P."/>
            <person name="Canovas D."/>
            <person name="Cerda-Olmedo E."/>
            <person name="Cheng J.-F."/>
            <person name="Dominguez A."/>
            <person name="Elias M."/>
            <person name="Eslava A.P."/>
            <person name="Glaser F."/>
            <person name="Grimwood J."/>
            <person name="Gutierrez G."/>
            <person name="Heitman J."/>
            <person name="Henrissat B."/>
            <person name="Iturriaga E.A."/>
            <person name="Lang B.F."/>
            <person name="Lavin J.L."/>
            <person name="Lee S."/>
            <person name="Li W."/>
            <person name="Lindquist E."/>
            <person name="Lopez-Garcia S."/>
            <person name="Luque E.M."/>
            <person name="Marcos A.T."/>
            <person name="Martin J."/>
            <person name="McCluskey K."/>
            <person name="Medina H.R."/>
            <person name="Miralles-Duran A."/>
            <person name="Miyazaki A."/>
            <person name="Munoz-Torres E."/>
            <person name="Oguiza J.A."/>
            <person name="Ohm R."/>
            <person name="Olmedo M."/>
            <person name="Orejas M."/>
            <person name="Ortiz-Castellanos L."/>
            <person name="Pisabarro A.G."/>
            <person name="Rodriguez-Romero J."/>
            <person name="Ruiz-Herrera J."/>
            <person name="Ruiz-Vazquez R."/>
            <person name="Sanz C."/>
            <person name="Schackwitz W."/>
            <person name="Schmutz J."/>
            <person name="Shahriari M."/>
            <person name="Shelest E."/>
            <person name="Silva-Franco F."/>
            <person name="Soanes D."/>
            <person name="Syed K."/>
            <person name="Tagua V.G."/>
            <person name="Talbot N.J."/>
            <person name="Thon M."/>
            <person name="De vries R.P."/>
            <person name="Wiebenga A."/>
            <person name="Yadav J.S."/>
            <person name="Braun E.L."/>
            <person name="Baker S."/>
            <person name="Garre V."/>
            <person name="Horwitz B."/>
            <person name="Torres-Martinez S."/>
            <person name="Idnurm A."/>
            <person name="Herrera-Estrella A."/>
            <person name="Gabaldon T."/>
            <person name="Grigoriev I.V."/>
        </authorList>
    </citation>
    <scope>NUCLEOTIDE SEQUENCE [LARGE SCALE GENOMIC DNA]</scope>
    <source>
        <strain evidence="3">NRRL 1555(-)</strain>
    </source>
</reference>
<dbReference type="AlphaFoldDB" id="A0A162N3X0"/>
<dbReference type="EMBL" id="KV441009">
    <property type="protein sequence ID" value="OAD65584.1"/>
    <property type="molecule type" value="Genomic_DNA"/>
</dbReference>
<name>A0A162N3X0_PHYB8</name>
<accession>A0A162N3X0</accession>
<keyword evidence="3" id="KW-1185">Reference proteome</keyword>
<evidence type="ECO:0000313" key="3">
    <source>
        <dbReference type="Proteomes" id="UP000077315"/>
    </source>
</evidence>
<feature type="region of interest" description="Disordered" evidence="1">
    <location>
        <begin position="125"/>
        <end position="144"/>
    </location>
</feature>
<dbReference type="RefSeq" id="XP_018283624.1">
    <property type="nucleotide sequence ID" value="XM_018433104.1"/>
</dbReference>
<gene>
    <name evidence="2" type="ORF">PHYBLDRAFT_153271</name>
</gene>
<dbReference type="OrthoDB" id="2444645at2759"/>
<organism evidence="2 3">
    <name type="scientific">Phycomyces blakesleeanus (strain ATCC 8743b / DSM 1359 / FGSC 10004 / NBRC 33097 / NRRL 1555)</name>
    <dbReference type="NCBI Taxonomy" id="763407"/>
    <lineage>
        <taxon>Eukaryota</taxon>
        <taxon>Fungi</taxon>
        <taxon>Fungi incertae sedis</taxon>
        <taxon>Mucoromycota</taxon>
        <taxon>Mucoromycotina</taxon>
        <taxon>Mucoromycetes</taxon>
        <taxon>Mucorales</taxon>
        <taxon>Phycomycetaceae</taxon>
        <taxon>Phycomyces</taxon>
    </lineage>
</organism>
<protein>
    <submittedName>
        <fullName evidence="2">Uncharacterized protein</fullName>
    </submittedName>
</protein>
<dbReference type="InParanoid" id="A0A162N3X0"/>